<dbReference type="EMBL" id="CP157947">
    <property type="protein sequence ID" value="XBS71450.1"/>
    <property type="molecule type" value="Genomic_DNA"/>
</dbReference>
<feature type="transmembrane region" description="Helical" evidence="6">
    <location>
        <begin position="165"/>
        <end position="186"/>
    </location>
</feature>
<comment type="subcellular location">
    <subcellularLocation>
        <location evidence="1">Cell membrane</location>
        <topology evidence="1">Multi-pass membrane protein</topology>
    </subcellularLocation>
</comment>
<keyword evidence="4 6" id="KW-1133">Transmembrane helix</keyword>
<sequence>MSGLSVPEWMLSAVSSYGYAALFMAAIIEGPMATVFGAFLASQGLLHVGGVYAVSVLGDLTGDLMLYGFGMSGRITRWPRPRRFVLSRCRRLGPMLEKFRTHPGRVLIMAKLTHAPGFLVLLCAGAARVPLWLFVAFNGLATLPKSGLFVLLGFYAGAAWTRIDFWLWVFSCSCLAALGITLVVYLRRVSDVVLPGG</sequence>
<evidence type="ECO:0000256" key="1">
    <source>
        <dbReference type="ARBA" id="ARBA00004651"/>
    </source>
</evidence>
<reference evidence="7" key="1">
    <citation type="submission" date="2024-06" db="EMBL/GenBank/DDBJ databases">
        <authorList>
            <person name="Coelho C."/>
            <person name="Bento M."/>
            <person name="Garcia E."/>
            <person name="Camelo A."/>
            <person name="Brandao I."/>
            <person name="Espirito Santo C."/>
            <person name="Trovao J."/>
            <person name="Verissimo A."/>
            <person name="Costa J."/>
            <person name="Tiago I."/>
        </authorList>
    </citation>
    <scope>NUCLEOTIDE SEQUENCE</scope>
    <source>
        <strain evidence="7">KWT182</strain>
    </source>
</reference>
<gene>
    <name evidence="7" type="ORF">ABK905_11245</name>
</gene>
<accession>A0AAU7QDY2</accession>
<dbReference type="PANTHER" id="PTHR42709:SF6">
    <property type="entry name" value="UNDECAPRENYL PHOSPHATE TRANSPORTER A"/>
    <property type="match status" value="1"/>
</dbReference>
<feature type="transmembrane region" description="Helical" evidence="6">
    <location>
        <begin position="106"/>
        <end position="127"/>
    </location>
</feature>
<dbReference type="PANTHER" id="PTHR42709">
    <property type="entry name" value="ALKALINE PHOSPHATASE LIKE PROTEIN"/>
    <property type="match status" value="1"/>
</dbReference>
<evidence type="ECO:0000256" key="3">
    <source>
        <dbReference type="ARBA" id="ARBA00022692"/>
    </source>
</evidence>
<evidence type="ECO:0000313" key="7">
    <source>
        <dbReference type="EMBL" id="XBS71450.1"/>
    </source>
</evidence>
<keyword evidence="2" id="KW-1003">Cell membrane</keyword>
<feature type="transmembrane region" description="Helical" evidence="6">
    <location>
        <begin position="133"/>
        <end position="158"/>
    </location>
</feature>
<evidence type="ECO:0000256" key="2">
    <source>
        <dbReference type="ARBA" id="ARBA00022475"/>
    </source>
</evidence>
<proteinExistence type="predicted"/>
<evidence type="ECO:0000256" key="6">
    <source>
        <dbReference type="SAM" id="Phobius"/>
    </source>
</evidence>
<dbReference type="AlphaFoldDB" id="A0AAU7QDY2"/>
<dbReference type="InterPro" id="IPR051311">
    <property type="entry name" value="DedA_domain"/>
</dbReference>
<feature type="transmembrane region" description="Helical" evidence="6">
    <location>
        <begin position="20"/>
        <end position="41"/>
    </location>
</feature>
<evidence type="ECO:0000256" key="4">
    <source>
        <dbReference type="ARBA" id="ARBA00022989"/>
    </source>
</evidence>
<protein>
    <recommendedName>
        <fullName evidence="8">DedA family protein</fullName>
    </recommendedName>
</protein>
<keyword evidence="3 6" id="KW-0812">Transmembrane</keyword>
<organism evidence="7">
    <name type="scientific">Acerihabitans sp. KWT182</name>
    <dbReference type="NCBI Taxonomy" id="3157919"/>
    <lineage>
        <taxon>Bacteria</taxon>
        <taxon>Pseudomonadati</taxon>
        <taxon>Pseudomonadota</taxon>
        <taxon>Gammaproteobacteria</taxon>
        <taxon>Enterobacterales</taxon>
        <taxon>Pectobacteriaceae</taxon>
        <taxon>Acerihabitans</taxon>
    </lineage>
</organism>
<keyword evidence="5 6" id="KW-0472">Membrane</keyword>
<evidence type="ECO:0008006" key="8">
    <source>
        <dbReference type="Google" id="ProtNLM"/>
    </source>
</evidence>
<name>A0AAU7QDY2_9GAMM</name>
<evidence type="ECO:0000256" key="5">
    <source>
        <dbReference type="ARBA" id="ARBA00023136"/>
    </source>
</evidence>
<dbReference type="GO" id="GO:0005886">
    <property type="term" value="C:plasma membrane"/>
    <property type="evidence" value="ECO:0007669"/>
    <property type="project" value="UniProtKB-SubCell"/>
</dbReference>